<proteinExistence type="predicted"/>
<name>A0ABN2X4J8_9ACTN</name>
<protein>
    <recommendedName>
        <fullName evidence="4">Integral membrane protein</fullName>
    </recommendedName>
</protein>
<sequence>MAPGPESAGAGLRLAYASAGLLIGGAWAYGKDMPLWEHALRLGLIVVVVPPVLHLLRSRRGGPAARHLPLRHLVAAKVLLILGAAGMELLLDPLTAWASFVTAAALAAVVAIGGPTWHRNRHRTAGPP</sequence>
<gene>
    <name evidence="2" type="ORF">GCM10009801_79870</name>
</gene>
<keyword evidence="3" id="KW-1185">Reference proteome</keyword>
<feature type="transmembrane region" description="Helical" evidence="1">
    <location>
        <begin position="68"/>
        <end position="90"/>
    </location>
</feature>
<evidence type="ECO:0008006" key="4">
    <source>
        <dbReference type="Google" id="ProtNLM"/>
    </source>
</evidence>
<organism evidence="2 3">
    <name type="scientific">Streptomyces albiaxialis</name>
    <dbReference type="NCBI Taxonomy" id="329523"/>
    <lineage>
        <taxon>Bacteria</taxon>
        <taxon>Bacillati</taxon>
        <taxon>Actinomycetota</taxon>
        <taxon>Actinomycetes</taxon>
        <taxon>Kitasatosporales</taxon>
        <taxon>Streptomycetaceae</taxon>
        <taxon>Streptomyces</taxon>
    </lineage>
</organism>
<evidence type="ECO:0000313" key="2">
    <source>
        <dbReference type="EMBL" id="GAA2104327.1"/>
    </source>
</evidence>
<accession>A0ABN2X4J8</accession>
<dbReference type="RefSeq" id="WP_344535662.1">
    <property type="nucleotide sequence ID" value="NZ_BAAAPE010000030.1"/>
</dbReference>
<feature type="transmembrane region" description="Helical" evidence="1">
    <location>
        <begin position="12"/>
        <end position="29"/>
    </location>
</feature>
<evidence type="ECO:0000313" key="3">
    <source>
        <dbReference type="Proteomes" id="UP001500016"/>
    </source>
</evidence>
<keyword evidence="1" id="KW-0812">Transmembrane</keyword>
<reference evidence="2 3" key="1">
    <citation type="journal article" date="2019" name="Int. J. Syst. Evol. Microbiol.">
        <title>The Global Catalogue of Microorganisms (GCM) 10K type strain sequencing project: providing services to taxonomists for standard genome sequencing and annotation.</title>
        <authorList>
            <consortium name="The Broad Institute Genomics Platform"/>
            <consortium name="The Broad Institute Genome Sequencing Center for Infectious Disease"/>
            <person name="Wu L."/>
            <person name="Ma J."/>
        </authorList>
    </citation>
    <scope>NUCLEOTIDE SEQUENCE [LARGE SCALE GENOMIC DNA]</scope>
    <source>
        <strain evidence="2 3">JCM 15478</strain>
    </source>
</reference>
<keyword evidence="1" id="KW-1133">Transmembrane helix</keyword>
<dbReference type="Proteomes" id="UP001500016">
    <property type="component" value="Unassembled WGS sequence"/>
</dbReference>
<dbReference type="EMBL" id="BAAAPE010000030">
    <property type="protein sequence ID" value="GAA2104327.1"/>
    <property type="molecule type" value="Genomic_DNA"/>
</dbReference>
<feature type="transmembrane region" description="Helical" evidence="1">
    <location>
        <begin position="96"/>
        <end position="114"/>
    </location>
</feature>
<feature type="transmembrane region" description="Helical" evidence="1">
    <location>
        <begin position="35"/>
        <end position="56"/>
    </location>
</feature>
<evidence type="ECO:0000256" key="1">
    <source>
        <dbReference type="SAM" id="Phobius"/>
    </source>
</evidence>
<comment type="caution">
    <text evidence="2">The sequence shown here is derived from an EMBL/GenBank/DDBJ whole genome shotgun (WGS) entry which is preliminary data.</text>
</comment>
<keyword evidence="1" id="KW-0472">Membrane</keyword>